<feature type="transmembrane region" description="Helical" evidence="1">
    <location>
        <begin position="79"/>
        <end position="99"/>
    </location>
</feature>
<dbReference type="RefSeq" id="WP_367887605.1">
    <property type="nucleotide sequence ID" value="NZ_CP130612.1"/>
</dbReference>
<dbReference type="EMBL" id="CP130612">
    <property type="protein sequence ID" value="WKW11922.1"/>
    <property type="molecule type" value="Genomic_DNA"/>
</dbReference>
<reference evidence="2" key="1">
    <citation type="submission" date="2023-07" db="EMBL/GenBank/DDBJ databases">
        <authorList>
            <person name="Haufschild T."/>
            <person name="Kallscheuer N."/>
            <person name="Hammer J."/>
            <person name="Kohn T."/>
            <person name="Kabuu M."/>
            <person name="Jogler M."/>
            <person name="Wohfarth N."/>
            <person name="Heuer A."/>
            <person name="Rohde M."/>
            <person name="van Teeseling M.C.F."/>
            <person name="Jogler C."/>
        </authorList>
    </citation>
    <scope>NUCLEOTIDE SEQUENCE</scope>
    <source>
        <strain evidence="2">Strain 138</strain>
        <strain evidence="3">Strain 318</strain>
    </source>
</reference>
<evidence type="ECO:0000256" key="1">
    <source>
        <dbReference type="SAM" id="Phobius"/>
    </source>
</evidence>
<name>A0AA49Q4J5_9BACT</name>
<dbReference type="AlphaFoldDB" id="A0AA49Q4J5"/>
<gene>
    <name evidence="2" type="ORF">Strain138_001191</name>
    <name evidence="3" type="ORF">Strain318_001191</name>
</gene>
<keyword evidence="4" id="KW-1185">Reference proteome</keyword>
<feature type="transmembrane region" description="Helical" evidence="1">
    <location>
        <begin position="38"/>
        <end position="58"/>
    </location>
</feature>
<protein>
    <recommendedName>
        <fullName evidence="5">Iron reductase</fullName>
    </recommendedName>
</protein>
<evidence type="ECO:0008006" key="5">
    <source>
        <dbReference type="Google" id="ProtNLM"/>
    </source>
</evidence>
<dbReference type="KEGG" id="pspc:Strain318_001191"/>
<evidence type="ECO:0000313" key="4">
    <source>
        <dbReference type="Proteomes" id="UP001229955"/>
    </source>
</evidence>
<keyword evidence="1" id="KW-0812">Transmembrane</keyword>
<organism evidence="2">
    <name type="scientific">Pseudogemmatithrix spongiicola</name>
    <dbReference type="NCBI Taxonomy" id="3062599"/>
    <lineage>
        <taxon>Bacteria</taxon>
        <taxon>Pseudomonadati</taxon>
        <taxon>Gemmatimonadota</taxon>
        <taxon>Gemmatimonadia</taxon>
        <taxon>Gemmatimonadales</taxon>
        <taxon>Gemmatimonadaceae</taxon>
        <taxon>Pseudogemmatithrix</taxon>
    </lineage>
</organism>
<feature type="transmembrane region" description="Helical" evidence="1">
    <location>
        <begin position="105"/>
        <end position="127"/>
    </location>
</feature>
<dbReference type="EMBL" id="CP130613">
    <property type="protein sequence ID" value="WKW14832.1"/>
    <property type="molecule type" value="Genomic_DNA"/>
</dbReference>
<feature type="transmembrane region" description="Helical" evidence="1">
    <location>
        <begin position="194"/>
        <end position="218"/>
    </location>
</feature>
<sequence length="221" mass="24137">MSRGEDVALASALVMLLLLLWSGFVVHASPQFPGSVVGGVVGIAAATLMWVPTLWYSLAKRSVRIRQALPRRLPMRELLKWHVRLGLLGAILAILHSAHRFESPVGIVLTGLLLVAVTTGYVGRYFLGLVASDLRQKTADLVRARALFSSFAAVPESSVDDSIQRALAEAIVDLEYTVTVHDHLSGRAATWLRVHLVVSLAFLAVFVLHVAAAIYLGLRWW</sequence>
<accession>A0AA49Q4J5</accession>
<proteinExistence type="predicted"/>
<keyword evidence="1" id="KW-1133">Transmembrane helix</keyword>
<evidence type="ECO:0000313" key="3">
    <source>
        <dbReference type="EMBL" id="WKW14832.1"/>
    </source>
</evidence>
<keyword evidence="1" id="KW-0472">Membrane</keyword>
<accession>A0AA49Q794</accession>
<evidence type="ECO:0000313" key="2">
    <source>
        <dbReference type="EMBL" id="WKW11922.1"/>
    </source>
</evidence>
<dbReference type="Proteomes" id="UP001229955">
    <property type="component" value="Chromosome"/>
</dbReference>